<dbReference type="SUPFAM" id="SSF53756">
    <property type="entry name" value="UDP-Glycosyltransferase/glycogen phosphorylase"/>
    <property type="match status" value="1"/>
</dbReference>
<dbReference type="InterPro" id="IPR051612">
    <property type="entry name" value="Teichoic_Acid_Biosynth"/>
</dbReference>
<evidence type="ECO:0000256" key="5">
    <source>
        <dbReference type="ARBA" id="ARBA00022944"/>
    </source>
</evidence>
<evidence type="ECO:0000256" key="4">
    <source>
        <dbReference type="ARBA" id="ARBA00022679"/>
    </source>
</evidence>
<dbReference type="PANTHER" id="PTHR37316:SF3">
    <property type="entry name" value="TEICHOIC ACID GLYCEROL-PHOSPHATE TRANSFERASE"/>
    <property type="match status" value="1"/>
</dbReference>
<evidence type="ECO:0000313" key="8">
    <source>
        <dbReference type="EMBL" id="MET3548129.1"/>
    </source>
</evidence>
<dbReference type="Gene3D" id="1.25.40.10">
    <property type="entry name" value="Tetratricopeptide repeat domain"/>
    <property type="match status" value="1"/>
</dbReference>
<evidence type="ECO:0000256" key="3">
    <source>
        <dbReference type="ARBA" id="ARBA00022475"/>
    </source>
</evidence>
<evidence type="ECO:0000256" key="2">
    <source>
        <dbReference type="ARBA" id="ARBA00010488"/>
    </source>
</evidence>
<keyword evidence="6" id="KW-0472">Membrane</keyword>
<evidence type="ECO:0000256" key="1">
    <source>
        <dbReference type="ARBA" id="ARBA00004202"/>
    </source>
</evidence>
<proteinExistence type="inferred from homology"/>
<feature type="coiled-coil region" evidence="7">
    <location>
        <begin position="356"/>
        <end position="390"/>
    </location>
</feature>
<dbReference type="InterPro" id="IPR007554">
    <property type="entry name" value="Glycerophosphate_synth"/>
</dbReference>
<protein>
    <submittedName>
        <fullName evidence="8">CDP-glycerol glycerophosphotransferase (TagB/SpsB family)</fullName>
    </submittedName>
</protein>
<comment type="subcellular location">
    <subcellularLocation>
        <location evidence="1">Cell membrane</location>
        <topology evidence="1">Peripheral membrane protein</topology>
    </subcellularLocation>
</comment>
<keyword evidence="4" id="KW-0808">Transferase</keyword>
<dbReference type="PANTHER" id="PTHR37316">
    <property type="entry name" value="TEICHOIC ACID GLYCEROL-PHOSPHATE PRIMASE"/>
    <property type="match status" value="1"/>
</dbReference>
<evidence type="ECO:0000313" key="9">
    <source>
        <dbReference type="Proteomes" id="UP001549098"/>
    </source>
</evidence>
<keyword evidence="9" id="KW-1185">Reference proteome</keyword>
<dbReference type="InterPro" id="IPR043149">
    <property type="entry name" value="TagF_N"/>
</dbReference>
<dbReference type="InterPro" id="IPR043148">
    <property type="entry name" value="TagF_C"/>
</dbReference>
<dbReference type="RefSeq" id="WP_354500324.1">
    <property type="nucleotide sequence ID" value="NZ_JBEPLV010000005.1"/>
</dbReference>
<comment type="similarity">
    <text evidence="2">Belongs to the CDP-glycerol glycerophosphotransferase family.</text>
</comment>
<keyword evidence="7" id="KW-0175">Coiled coil</keyword>
<gene>
    <name evidence="8" type="ORF">ABID47_004757</name>
</gene>
<accession>A0ABV2F8M9</accession>
<evidence type="ECO:0000256" key="7">
    <source>
        <dbReference type="SAM" id="Coils"/>
    </source>
</evidence>
<name>A0ABV2F8M9_9BACL</name>
<dbReference type="SUPFAM" id="SSF48452">
    <property type="entry name" value="TPR-like"/>
    <property type="match status" value="1"/>
</dbReference>
<evidence type="ECO:0000256" key="6">
    <source>
        <dbReference type="ARBA" id="ARBA00023136"/>
    </source>
</evidence>
<keyword evidence="5" id="KW-0777">Teichoic acid biosynthesis</keyword>
<keyword evidence="3" id="KW-1003">Cell membrane</keyword>
<sequence>MTEEKIKITMFHLSSSGSNNYYLYRAASEDLRNKYDIELLSEEQFRYHRHIDQSDVYITTHGEYSCDYEKINIDLWHGFPLKGMAKMDKQEQAPDEHVHQHWSKVDMIMSYSALYNTAMNACNGANISQYRVTGVPRNDALFVGSAKDRLQSIFPELNTENNNIVFFMPTFRKSMMTPGKLEGAKEAGNVFGFSEFDKQQFTAFLDENQITLVLKLHPFEESFFSEELSNMSSQRILILNDDLLKQNQMDLYDVLGAADMLITDYSSVYIDFLLLNRPVMFLPVDLEQYKGNRGLLLEPYDFWTPGPKAYSQSELQQVICQMIQDPLLYQAERERIRNICHHYQDNKASERIWDLIDSYIEEQRDLIMERRKIQQEHKQLQQQVKNTIQGMIERNQLAQANEAIEHYLQSNSPDQDIFAMNGMLHLLNGDPREAILSFKKGYQHFPWDEDLVYNLGYVHEIIGEAEAARAYYQMALQMTGKPELQSLIIQRLGAIKG</sequence>
<dbReference type="Gene3D" id="3.40.50.11820">
    <property type="match status" value="1"/>
</dbReference>
<dbReference type="Pfam" id="PF04464">
    <property type="entry name" value="Glyphos_transf"/>
    <property type="match status" value="1"/>
</dbReference>
<comment type="caution">
    <text evidence="8">The sequence shown here is derived from an EMBL/GenBank/DDBJ whole genome shotgun (WGS) entry which is preliminary data.</text>
</comment>
<dbReference type="Gene3D" id="3.40.50.12580">
    <property type="match status" value="1"/>
</dbReference>
<reference evidence="8 9" key="1">
    <citation type="submission" date="2024-06" db="EMBL/GenBank/DDBJ databases">
        <title>Genomic Encyclopedia of Type Strains, Phase IV (KMG-IV): sequencing the most valuable type-strain genomes for metagenomic binning, comparative biology and taxonomic classification.</title>
        <authorList>
            <person name="Goeker M."/>
        </authorList>
    </citation>
    <scope>NUCLEOTIDE SEQUENCE [LARGE SCALE GENOMIC DNA]</scope>
    <source>
        <strain evidence="8 9">DSM 17253</strain>
    </source>
</reference>
<dbReference type="Proteomes" id="UP001549098">
    <property type="component" value="Unassembled WGS sequence"/>
</dbReference>
<dbReference type="EMBL" id="JBEPLV010000005">
    <property type="protein sequence ID" value="MET3548129.1"/>
    <property type="molecule type" value="Genomic_DNA"/>
</dbReference>
<organism evidence="8 9">
    <name type="scientific">Paenibacillus favisporus</name>
    <dbReference type="NCBI Taxonomy" id="221028"/>
    <lineage>
        <taxon>Bacteria</taxon>
        <taxon>Bacillati</taxon>
        <taxon>Bacillota</taxon>
        <taxon>Bacilli</taxon>
        <taxon>Bacillales</taxon>
        <taxon>Paenibacillaceae</taxon>
        <taxon>Paenibacillus</taxon>
    </lineage>
</organism>
<dbReference type="InterPro" id="IPR011990">
    <property type="entry name" value="TPR-like_helical_dom_sf"/>
</dbReference>